<organism evidence="1 2">
    <name type="scientific">Mytilus coruscus</name>
    <name type="common">Sea mussel</name>
    <dbReference type="NCBI Taxonomy" id="42192"/>
    <lineage>
        <taxon>Eukaryota</taxon>
        <taxon>Metazoa</taxon>
        <taxon>Spiralia</taxon>
        <taxon>Lophotrochozoa</taxon>
        <taxon>Mollusca</taxon>
        <taxon>Bivalvia</taxon>
        <taxon>Autobranchia</taxon>
        <taxon>Pteriomorphia</taxon>
        <taxon>Mytilida</taxon>
        <taxon>Mytiloidea</taxon>
        <taxon>Mytilidae</taxon>
        <taxon>Mytilinae</taxon>
        <taxon>Mytilus</taxon>
    </lineage>
</organism>
<proteinExistence type="predicted"/>
<dbReference type="EMBL" id="CACVKT020007769">
    <property type="protein sequence ID" value="CAC5410362.1"/>
    <property type="molecule type" value="Genomic_DNA"/>
</dbReference>
<evidence type="ECO:0000313" key="2">
    <source>
        <dbReference type="Proteomes" id="UP000507470"/>
    </source>
</evidence>
<keyword evidence="2" id="KW-1185">Reference proteome</keyword>
<reference evidence="1 2" key="1">
    <citation type="submission" date="2020-06" db="EMBL/GenBank/DDBJ databases">
        <authorList>
            <person name="Li R."/>
            <person name="Bekaert M."/>
        </authorList>
    </citation>
    <scope>NUCLEOTIDE SEQUENCE [LARGE SCALE GENOMIC DNA]</scope>
    <source>
        <strain evidence="2">wild</strain>
    </source>
</reference>
<gene>
    <name evidence="1" type="ORF">MCOR_43557</name>
</gene>
<dbReference type="Proteomes" id="UP000507470">
    <property type="component" value="Unassembled WGS sequence"/>
</dbReference>
<name>A0A6J8DRU6_MYTCO</name>
<sequence length="208" mass="24515">MRFLIPQMSQCYRSDYTTRHANPHSLKCHNVTDQTTRHANPHSLKCHNVTRLYSPCEDPIPIKCQMSQCYRSDYTTPCPSNVECYSFPQMSNVTMLQIRLYHSLKCPCELAMRILIPQMSQSDYYPQIRLYHSPCESLFPQMSQCYRSDYTTRESCHNVTDQNPPFPQNVTMLQIRLYHSPCESLFPQMSQCYRSPFPYSLSQCYRSD</sequence>
<dbReference type="AlphaFoldDB" id="A0A6J8DRU6"/>
<evidence type="ECO:0000313" key="1">
    <source>
        <dbReference type="EMBL" id="CAC5410362.1"/>
    </source>
</evidence>
<accession>A0A6J8DRU6</accession>
<protein>
    <submittedName>
        <fullName evidence="1">Uncharacterized protein</fullName>
    </submittedName>
</protein>